<name>A0A016SLG7_9BILA</name>
<accession>A0A016SLG7</accession>
<dbReference type="OrthoDB" id="5899561at2759"/>
<protein>
    <submittedName>
        <fullName evidence="1">Uncharacterized protein</fullName>
    </submittedName>
</protein>
<dbReference type="AlphaFoldDB" id="A0A016SLG7"/>
<dbReference type="EMBL" id="JARK01001544">
    <property type="protein sequence ID" value="EYB91211.1"/>
    <property type="molecule type" value="Genomic_DNA"/>
</dbReference>
<comment type="caution">
    <text evidence="1">The sequence shown here is derived from an EMBL/GenBank/DDBJ whole genome shotgun (WGS) entry which is preliminary data.</text>
</comment>
<sequence length="105" mass="12089">MDRLCMTMNPGIESDVVRILDENVYRAEPPRSWFPHPTMDGLTLALLYMGDGAARKTNQVVKESRLPIRLVFRAPLTLKDLLTSTRVYESKCLERDYCYCTGKDM</sequence>
<keyword evidence="2" id="KW-1185">Reference proteome</keyword>
<gene>
    <name evidence="1" type="primary">Acey_s0208.g2053</name>
    <name evidence="1" type="ORF">Y032_0208g2053</name>
</gene>
<dbReference type="STRING" id="53326.A0A016SLG7"/>
<proteinExistence type="predicted"/>
<dbReference type="Proteomes" id="UP000024635">
    <property type="component" value="Unassembled WGS sequence"/>
</dbReference>
<evidence type="ECO:0000313" key="2">
    <source>
        <dbReference type="Proteomes" id="UP000024635"/>
    </source>
</evidence>
<reference evidence="2" key="1">
    <citation type="journal article" date="2015" name="Nat. Genet.">
        <title>The genome and transcriptome of the zoonotic hookworm Ancylostoma ceylanicum identify infection-specific gene families.</title>
        <authorList>
            <person name="Schwarz E.M."/>
            <person name="Hu Y."/>
            <person name="Antoshechkin I."/>
            <person name="Miller M.M."/>
            <person name="Sternberg P.W."/>
            <person name="Aroian R.V."/>
        </authorList>
    </citation>
    <scope>NUCLEOTIDE SEQUENCE</scope>
    <source>
        <strain evidence="2">HY135</strain>
    </source>
</reference>
<organism evidence="1 2">
    <name type="scientific">Ancylostoma ceylanicum</name>
    <dbReference type="NCBI Taxonomy" id="53326"/>
    <lineage>
        <taxon>Eukaryota</taxon>
        <taxon>Metazoa</taxon>
        <taxon>Ecdysozoa</taxon>
        <taxon>Nematoda</taxon>
        <taxon>Chromadorea</taxon>
        <taxon>Rhabditida</taxon>
        <taxon>Rhabditina</taxon>
        <taxon>Rhabditomorpha</taxon>
        <taxon>Strongyloidea</taxon>
        <taxon>Ancylostomatidae</taxon>
        <taxon>Ancylostomatinae</taxon>
        <taxon>Ancylostoma</taxon>
    </lineage>
</organism>
<evidence type="ECO:0000313" key="1">
    <source>
        <dbReference type="EMBL" id="EYB91211.1"/>
    </source>
</evidence>